<accession>A0A1G8FML6</accession>
<dbReference type="Proteomes" id="UP000199705">
    <property type="component" value="Unassembled WGS sequence"/>
</dbReference>
<name>A0A1G8FML6_9SPHI</name>
<dbReference type="EMBL" id="FNCG01000013">
    <property type="protein sequence ID" value="SDH83311.1"/>
    <property type="molecule type" value="Genomic_DNA"/>
</dbReference>
<protein>
    <submittedName>
        <fullName evidence="1">Uncharacterized protein</fullName>
    </submittedName>
</protein>
<keyword evidence="2" id="KW-1185">Reference proteome</keyword>
<sequence length="178" mass="20346">MTIFTLEELKDTITLFSATEADFWSENSIVALEHNNHQSGCILKVYGDQVDEIGLKWTKTVVKNGYKEEKKFIEKSAEAISFFLTRHFTEFNVIEEACIGTGVDYWLGYDDKHQKYNPKNFLTARLEISGINIETLSNSLEKRVKVKMMQTVPSDDTALPAYISIVEHSTPKAHFSKK</sequence>
<gene>
    <name evidence="1" type="ORF">SAMN05192573_1132</name>
</gene>
<evidence type="ECO:0000313" key="2">
    <source>
        <dbReference type="Proteomes" id="UP000199705"/>
    </source>
</evidence>
<organism evidence="1 2">
    <name type="scientific">Mucilaginibacter gossypii</name>
    <dbReference type="NCBI Taxonomy" id="551996"/>
    <lineage>
        <taxon>Bacteria</taxon>
        <taxon>Pseudomonadati</taxon>
        <taxon>Bacteroidota</taxon>
        <taxon>Sphingobacteriia</taxon>
        <taxon>Sphingobacteriales</taxon>
        <taxon>Sphingobacteriaceae</taxon>
        <taxon>Mucilaginibacter</taxon>
    </lineage>
</organism>
<dbReference type="RefSeq" id="WP_091172012.1">
    <property type="nucleotide sequence ID" value="NZ_FNCG01000013.1"/>
</dbReference>
<dbReference type="AlphaFoldDB" id="A0A1G8FML6"/>
<reference evidence="2" key="1">
    <citation type="submission" date="2016-10" db="EMBL/GenBank/DDBJ databases">
        <authorList>
            <person name="Varghese N."/>
            <person name="Submissions S."/>
        </authorList>
    </citation>
    <scope>NUCLEOTIDE SEQUENCE [LARGE SCALE GENOMIC DNA]</scope>
    <source>
        <strain evidence="2">Gh-67</strain>
    </source>
</reference>
<dbReference type="STRING" id="551996.SAMN05192573_1132"/>
<evidence type="ECO:0000313" key="1">
    <source>
        <dbReference type="EMBL" id="SDH83311.1"/>
    </source>
</evidence>
<proteinExistence type="predicted"/>